<keyword evidence="2" id="KW-0732">Signal</keyword>
<dbReference type="AlphaFoldDB" id="A0AA39JFA4"/>
<dbReference type="GeneID" id="85349492"/>
<evidence type="ECO:0008006" key="5">
    <source>
        <dbReference type="Google" id="ProtNLM"/>
    </source>
</evidence>
<dbReference type="Proteomes" id="UP001175211">
    <property type="component" value="Unassembled WGS sequence"/>
</dbReference>
<accession>A0AA39JFA4</accession>
<keyword evidence="4" id="KW-1185">Reference proteome</keyword>
<comment type="caution">
    <text evidence="3">The sequence shown here is derived from an EMBL/GenBank/DDBJ whole genome shotgun (WGS) entry which is preliminary data.</text>
</comment>
<organism evidence="3 4">
    <name type="scientific">Armillaria tabescens</name>
    <name type="common">Ringless honey mushroom</name>
    <name type="synonym">Agaricus tabescens</name>
    <dbReference type="NCBI Taxonomy" id="1929756"/>
    <lineage>
        <taxon>Eukaryota</taxon>
        <taxon>Fungi</taxon>
        <taxon>Dikarya</taxon>
        <taxon>Basidiomycota</taxon>
        <taxon>Agaricomycotina</taxon>
        <taxon>Agaricomycetes</taxon>
        <taxon>Agaricomycetidae</taxon>
        <taxon>Agaricales</taxon>
        <taxon>Marasmiineae</taxon>
        <taxon>Physalacriaceae</taxon>
        <taxon>Desarmillaria</taxon>
    </lineage>
</organism>
<feature type="region of interest" description="Disordered" evidence="1">
    <location>
        <begin position="75"/>
        <end position="103"/>
    </location>
</feature>
<gene>
    <name evidence="3" type="ORF">EV420DRAFT_1125960</name>
</gene>
<name>A0AA39JFA4_ARMTA</name>
<dbReference type="EMBL" id="JAUEPS010000073">
    <property type="protein sequence ID" value="KAK0440910.1"/>
    <property type="molecule type" value="Genomic_DNA"/>
</dbReference>
<feature type="chain" id="PRO_5041333857" description="Secreted protein" evidence="2">
    <location>
        <begin position="22"/>
        <end position="103"/>
    </location>
</feature>
<evidence type="ECO:0000256" key="1">
    <source>
        <dbReference type="SAM" id="MobiDB-lite"/>
    </source>
</evidence>
<evidence type="ECO:0000313" key="4">
    <source>
        <dbReference type="Proteomes" id="UP001175211"/>
    </source>
</evidence>
<proteinExistence type="predicted"/>
<evidence type="ECO:0000313" key="3">
    <source>
        <dbReference type="EMBL" id="KAK0440910.1"/>
    </source>
</evidence>
<dbReference type="RefSeq" id="XP_060323765.1">
    <property type="nucleotide sequence ID" value="XM_060465944.1"/>
</dbReference>
<feature type="compositionally biased region" description="Basic and acidic residues" evidence="1">
    <location>
        <begin position="86"/>
        <end position="95"/>
    </location>
</feature>
<feature type="signal peptide" evidence="2">
    <location>
        <begin position="1"/>
        <end position="21"/>
    </location>
</feature>
<evidence type="ECO:0000256" key="2">
    <source>
        <dbReference type="SAM" id="SignalP"/>
    </source>
</evidence>
<sequence>MAMKSAMGLLRTLALPPIVLGLLVDGFRITVVCCSRSEAEDLVTELPEKLDRAAHVQVEKSISSGTFPWWKTSSDRHLGSNQTNDTIRDWCDDAASKVPPSSL</sequence>
<protein>
    <recommendedName>
        <fullName evidence="5">Secreted protein</fullName>
    </recommendedName>
</protein>
<reference evidence="3" key="1">
    <citation type="submission" date="2023-06" db="EMBL/GenBank/DDBJ databases">
        <authorList>
            <consortium name="Lawrence Berkeley National Laboratory"/>
            <person name="Ahrendt S."/>
            <person name="Sahu N."/>
            <person name="Indic B."/>
            <person name="Wong-Bajracharya J."/>
            <person name="Merenyi Z."/>
            <person name="Ke H.-M."/>
            <person name="Monk M."/>
            <person name="Kocsube S."/>
            <person name="Drula E."/>
            <person name="Lipzen A."/>
            <person name="Balint B."/>
            <person name="Henrissat B."/>
            <person name="Andreopoulos B."/>
            <person name="Martin F.M."/>
            <person name="Harder C.B."/>
            <person name="Rigling D."/>
            <person name="Ford K.L."/>
            <person name="Foster G.D."/>
            <person name="Pangilinan J."/>
            <person name="Papanicolaou A."/>
            <person name="Barry K."/>
            <person name="LaButti K."/>
            <person name="Viragh M."/>
            <person name="Koriabine M."/>
            <person name="Yan M."/>
            <person name="Riley R."/>
            <person name="Champramary S."/>
            <person name="Plett K.L."/>
            <person name="Tsai I.J."/>
            <person name="Slot J."/>
            <person name="Sipos G."/>
            <person name="Plett J."/>
            <person name="Nagy L.G."/>
            <person name="Grigoriev I.V."/>
        </authorList>
    </citation>
    <scope>NUCLEOTIDE SEQUENCE</scope>
    <source>
        <strain evidence="3">CCBAS 213</strain>
    </source>
</reference>